<dbReference type="EMBL" id="AM889137">
    <property type="protein sequence ID" value="CBA09261.1"/>
    <property type="molecule type" value="Genomic_DNA"/>
</dbReference>
<organism evidence="1">
    <name type="scientific">Neisseria meningitidis alpha153</name>
    <dbReference type="NCBI Taxonomy" id="663926"/>
    <lineage>
        <taxon>Bacteria</taxon>
        <taxon>Pseudomonadati</taxon>
        <taxon>Pseudomonadota</taxon>
        <taxon>Betaproteobacteria</taxon>
        <taxon>Neisseriales</taxon>
        <taxon>Neisseriaceae</taxon>
        <taxon>Neisseria</taxon>
    </lineage>
</organism>
<evidence type="ECO:0000313" key="1">
    <source>
        <dbReference type="EMBL" id="CBA09261.1"/>
    </source>
</evidence>
<name>C6SFU1_NEIME</name>
<protein>
    <submittedName>
        <fullName evidence="1">Uncharacterized protein</fullName>
    </submittedName>
</protein>
<proteinExistence type="predicted"/>
<dbReference type="AlphaFoldDB" id="C6SFU1"/>
<accession>C6SFU1</accession>
<sequence>MSLDGGVGNAVSGSDGIACKWFFELLRRQKNASCRMAEASQGVLIDIKDYQTSYKELYTLFGRMASS</sequence>
<gene>
    <name evidence="1" type="ORF">NME_2161</name>
</gene>
<reference evidence="1" key="1">
    <citation type="journal article" date="2008" name="Proc. Natl. Acad. Sci. U.S.A.">
        <title>Whole-genome comparison of disease and carriage strains provides insights into virulence evolution in Neisseria meningitidis.</title>
        <authorList>
            <person name="Schoen C."/>
            <person name="Blom J."/>
            <person name="Claus H."/>
            <person name="Schramm-Glueck A."/>
            <person name="Brandt P."/>
            <person name="Mueller T."/>
            <person name="Goesmann A."/>
            <person name="Joseph B."/>
            <person name="Konietzny S."/>
            <person name="Kurzai O."/>
            <person name="Schmitt C."/>
            <person name="Friedrich T."/>
            <person name="Linke B."/>
            <person name="Vogel U."/>
            <person name="Frosch M."/>
        </authorList>
    </citation>
    <scope>NUCLEOTIDE SEQUENCE</scope>
    <source>
        <strain evidence="1">Alpha153</strain>
    </source>
</reference>